<evidence type="ECO:0000313" key="1">
    <source>
        <dbReference type="EMBL" id="RED43375.1"/>
    </source>
</evidence>
<gene>
    <name evidence="1" type="ORF">DFP90_12318</name>
</gene>
<dbReference type="Proteomes" id="UP000256845">
    <property type="component" value="Unassembled WGS sequence"/>
</dbReference>
<accession>A0A3D9H1K4</accession>
<proteinExistence type="predicted"/>
<dbReference type="GO" id="GO:0016874">
    <property type="term" value="F:ligase activity"/>
    <property type="evidence" value="ECO:0007669"/>
    <property type="project" value="UniProtKB-KW"/>
</dbReference>
<comment type="caution">
    <text evidence="1">The sequence shown here is derived from an EMBL/GenBank/DDBJ whole genome shotgun (WGS) entry which is preliminary data.</text>
</comment>
<protein>
    <submittedName>
        <fullName evidence="1">Putative amidoligase enzyme</fullName>
    </submittedName>
</protein>
<dbReference type="EMBL" id="QRDW01000023">
    <property type="protein sequence ID" value="RED43375.1"/>
    <property type="molecule type" value="Genomic_DNA"/>
</dbReference>
<dbReference type="InterPro" id="IPR022025">
    <property type="entry name" value="Amidoligase_2"/>
</dbReference>
<sequence length="315" mass="36667">MHIPSRDKNIDGRERHIGVELEFAALSSSRASQLIQQLFGGELIEEQPHRHFIKETRFGDFECKLDWSFLHRESDTPPDSFDRAFLEIMGDIGAAVVPCEIVSPPIPYSDLPEMDKIVEALRDSGAAGTDDNIFYAFGMQLNPDIPSRDPAYLTAMIQAYLLCSDWLRAEIRIDPTRWLLPYADSFSTDYARRVCAPDYQPDLSTLIDDYLTFNPTRNRELDLLPLFSWLDRDRVFSRVDDPRIKPRPTYHYRLPNAQLGDPGWSIGIEWQRWLAIERLAEDDRKRRDMAAAYLASMDDIFDWDWAEKSRQWIMQ</sequence>
<dbReference type="RefSeq" id="WP_181905521.1">
    <property type="nucleotide sequence ID" value="NZ_QRDW01000023.1"/>
</dbReference>
<evidence type="ECO:0000313" key="2">
    <source>
        <dbReference type="Proteomes" id="UP000256845"/>
    </source>
</evidence>
<keyword evidence="1" id="KW-0436">Ligase</keyword>
<reference evidence="1 2" key="1">
    <citation type="submission" date="2018-07" db="EMBL/GenBank/DDBJ databases">
        <title>Genomic Encyclopedia of Type Strains, Phase III (KMG-III): the genomes of soil and plant-associated and newly described type strains.</title>
        <authorList>
            <person name="Whitman W."/>
        </authorList>
    </citation>
    <scope>NUCLEOTIDE SEQUENCE [LARGE SCALE GENOMIC DNA]</scope>
    <source>
        <strain evidence="1 2">CECT 8488</strain>
    </source>
</reference>
<name>A0A3D9H1K4_9PROT</name>
<keyword evidence="2" id="KW-1185">Reference proteome</keyword>
<dbReference type="Pfam" id="PF12224">
    <property type="entry name" value="Amidoligase_2"/>
    <property type="match status" value="1"/>
</dbReference>
<dbReference type="AlphaFoldDB" id="A0A3D9H1K4"/>
<organism evidence="1 2">
    <name type="scientific">Aestuariispira insulae</name>
    <dbReference type="NCBI Taxonomy" id="1461337"/>
    <lineage>
        <taxon>Bacteria</taxon>
        <taxon>Pseudomonadati</taxon>
        <taxon>Pseudomonadota</taxon>
        <taxon>Alphaproteobacteria</taxon>
        <taxon>Rhodospirillales</taxon>
        <taxon>Kiloniellaceae</taxon>
        <taxon>Aestuariispira</taxon>
    </lineage>
</organism>